<feature type="transmembrane region" description="Helical" evidence="3">
    <location>
        <begin position="69"/>
        <end position="89"/>
    </location>
</feature>
<dbReference type="RefSeq" id="WP_010851559.1">
    <property type="nucleotide sequence ID" value="NZ_HF570956.1"/>
</dbReference>
<evidence type="ECO:0000256" key="3">
    <source>
        <dbReference type="SAM" id="Phobius"/>
    </source>
</evidence>
<accession>N0DZA5</accession>
<dbReference type="CDD" id="cd07385">
    <property type="entry name" value="MPP_YkuE_C"/>
    <property type="match status" value="1"/>
</dbReference>
<dbReference type="InterPro" id="IPR029052">
    <property type="entry name" value="Metallo-depent_PP-like"/>
</dbReference>
<dbReference type="HOGENOM" id="CLU_025443_5_0_11"/>
<evidence type="ECO:0000259" key="4">
    <source>
        <dbReference type="Pfam" id="PF00149"/>
    </source>
</evidence>
<dbReference type="GO" id="GO:0046872">
    <property type="term" value="F:metal ion binding"/>
    <property type="evidence" value="ECO:0007669"/>
    <property type="project" value="UniProtKB-KW"/>
</dbReference>
<evidence type="ECO:0000313" key="5">
    <source>
        <dbReference type="EMBL" id="CCH68655.1"/>
    </source>
</evidence>
<feature type="transmembrane region" description="Helical" evidence="3">
    <location>
        <begin position="138"/>
        <end position="158"/>
    </location>
</feature>
<protein>
    <submittedName>
        <fullName evidence="5">Metallophosphoesterase</fullName>
    </submittedName>
</protein>
<comment type="caution">
    <text evidence="5">The sequence shown here is derived from an EMBL/GenBank/DDBJ whole genome shotgun (WGS) entry which is preliminary data.</text>
</comment>
<organism evidence="5 6">
    <name type="scientific">Phycicoccus elongatus Lp2</name>
    <dbReference type="NCBI Taxonomy" id="1193181"/>
    <lineage>
        <taxon>Bacteria</taxon>
        <taxon>Bacillati</taxon>
        <taxon>Actinomycetota</taxon>
        <taxon>Actinomycetes</taxon>
        <taxon>Micrococcales</taxon>
        <taxon>Intrasporangiaceae</taxon>
        <taxon>Phycicoccus</taxon>
    </lineage>
</organism>
<dbReference type="EMBL" id="CAIZ01000012">
    <property type="protein sequence ID" value="CCH68655.1"/>
    <property type="molecule type" value="Genomic_DNA"/>
</dbReference>
<evidence type="ECO:0000256" key="2">
    <source>
        <dbReference type="ARBA" id="ARBA00022801"/>
    </source>
</evidence>
<feature type="domain" description="Calcineurin-like phosphoesterase" evidence="4">
    <location>
        <begin position="183"/>
        <end position="344"/>
    </location>
</feature>
<name>N0DZA5_9MICO</name>
<keyword evidence="3" id="KW-0812">Transmembrane</keyword>
<dbReference type="AlphaFoldDB" id="N0DZA5"/>
<keyword evidence="6" id="KW-1185">Reference proteome</keyword>
<dbReference type="STRING" id="1193181.BN10_1090008"/>
<gene>
    <name evidence="5" type="ORF">BN10_1090008</name>
</gene>
<dbReference type="Proteomes" id="UP000013167">
    <property type="component" value="Unassembled WGS sequence"/>
</dbReference>
<feature type="transmembrane region" description="Helical" evidence="3">
    <location>
        <begin position="101"/>
        <end position="118"/>
    </location>
</feature>
<dbReference type="GO" id="GO:0016020">
    <property type="term" value="C:membrane"/>
    <property type="evidence" value="ECO:0007669"/>
    <property type="project" value="GOC"/>
</dbReference>
<evidence type="ECO:0000256" key="1">
    <source>
        <dbReference type="ARBA" id="ARBA00022723"/>
    </source>
</evidence>
<dbReference type="GO" id="GO:0008758">
    <property type="term" value="F:UDP-2,3-diacylglucosamine hydrolase activity"/>
    <property type="evidence" value="ECO:0007669"/>
    <property type="project" value="TreeGrafter"/>
</dbReference>
<keyword evidence="3" id="KW-0472">Membrane</keyword>
<reference evidence="5 6" key="1">
    <citation type="journal article" date="2013" name="ISME J.">
        <title>A metabolic model for members of the genus Tetrasphaera involved in enhanced biological phosphorus removal.</title>
        <authorList>
            <person name="Kristiansen R."/>
            <person name="Nguyen H.T.T."/>
            <person name="Saunders A.M."/>
            <person name="Nielsen J.L."/>
            <person name="Wimmer R."/>
            <person name="Le V.Q."/>
            <person name="McIlroy S.J."/>
            <person name="Petrovski S."/>
            <person name="Seviour R.J."/>
            <person name="Calteau A."/>
            <person name="Nielsen K.L."/>
            <person name="Nielsen P.H."/>
        </authorList>
    </citation>
    <scope>NUCLEOTIDE SEQUENCE [LARGE SCALE GENOMIC DNA]</scope>
    <source>
        <strain evidence="5 6">Lp2</strain>
    </source>
</reference>
<dbReference type="SUPFAM" id="SSF56300">
    <property type="entry name" value="Metallo-dependent phosphatases"/>
    <property type="match status" value="1"/>
</dbReference>
<evidence type="ECO:0000313" key="6">
    <source>
        <dbReference type="Proteomes" id="UP000013167"/>
    </source>
</evidence>
<dbReference type="InterPro" id="IPR004843">
    <property type="entry name" value="Calcineurin-like_PHP"/>
</dbReference>
<feature type="transmembrane region" description="Helical" evidence="3">
    <location>
        <begin position="36"/>
        <end position="57"/>
    </location>
</feature>
<dbReference type="Pfam" id="PF00149">
    <property type="entry name" value="Metallophos"/>
    <property type="match status" value="1"/>
</dbReference>
<sequence>MAEPHLDRTGDEAILEAYAVDSPPPGPGMSRRARMIFLGVLTLICFLLYGVGAWGLFPSQAGWPDWLAWGGRLVAGLAAVTLVVTMLRAHTGEESDGAARIAHVLLGVGWILFVWTLITDLVLRLPLLVAGIENPVRSRLVAVVLAAVVLGLALWGFAEARRIPRVRRVDIEIRGLSAEADGMTIAVLTDTHFDSFKKPSWSAGVVDVVNGLGADVVVHAGDLADGSVAARREQSAALGGVRAAYRFYIAGNHEYYSGVGDWTAHMADLGWEVLLNAHGVVGERLVIAGVDDPTGNGVPGHGTDLDAALAGVPDLPIVLLAHQPHLIATSRDRVDLQISGHTHGGQMWPFHYLVRLREPVVQGLSRHGDRTQVWTSRGTGYWGPPFRIFAPSEISLLTLCSTTSA</sequence>
<dbReference type="PANTHER" id="PTHR31302:SF31">
    <property type="entry name" value="PHOSPHODIESTERASE YAEI"/>
    <property type="match status" value="1"/>
</dbReference>
<dbReference type="PANTHER" id="PTHR31302">
    <property type="entry name" value="TRANSMEMBRANE PROTEIN WITH METALLOPHOSPHOESTERASE DOMAIN-RELATED"/>
    <property type="match status" value="1"/>
</dbReference>
<keyword evidence="3" id="KW-1133">Transmembrane helix</keyword>
<dbReference type="GO" id="GO:0009245">
    <property type="term" value="P:lipid A biosynthetic process"/>
    <property type="evidence" value="ECO:0007669"/>
    <property type="project" value="TreeGrafter"/>
</dbReference>
<dbReference type="eggNOG" id="COG1408">
    <property type="taxonomic scope" value="Bacteria"/>
</dbReference>
<keyword evidence="2" id="KW-0378">Hydrolase</keyword>
<dbReference type="InterPro" id="IPR051158">
    <property type="entry name" value="Metallophosphoesterase_sf"/>
</dbReference>
<proteinExistence type="predicted"/>
<dbReference type="Gene3D" id="3.60.21.10">
    <property type="match status" value="1"/>
</dbReference>
<keyword evidence="1" id="KW-0479">Metal-binding</keyword>